<gene>
    <name evidence="1" type="ORF">BJ138DRAFT_1131983</name>
</gene>
<evidence type="ECO:0000313" key="1">
    <source>
        <dbReference type="EMBL" id="KAH7916478.1"/>
    </source>
</evidence>
<keyword evidence="2" id="KW-1185">Reference proteome</keyword>
<dbReference type="Proteomes" id="UP000790377">
    <property type="component" value="Unassembled WGS sequence"/>
</dbReference>
<protein>
    <submittedName>
        <fullName evidence="1">Proteasome maturation factor UMP1</fullName>
    </submittedName>
</protein>
<dbReference type="EMBL" id="MU267591">
    <property type="protein sequence ID" value="KAH7916478.1"/>
    <property type="molecule type" value="Genomic_DNA"/>
</dbReference>
<comment type="caution">
    <text evidence="1">The sequence shown here is derived from an EMBL/GenBank/DDBJ whole genome shotgun (WGS) entry which is preliminary data.</text>
</comment>
<accession>A0ACB8ATX7</accession>
<proteinExistence type="predicted"/>
<sequence length="139" mass="15678">MDPSYRLVPTTLPKSASVNETANSLGLHDTLQYGPRSIATENQSRNGLQSRLAMWEETQDNTRLTMLRDLHGLHAPARLLMERKIVATNHHMPAMPQTNLHLDILMGRDETLDPSDFFGGMETGPSMSIHTEMEKKLRL</sequence>
<organism evidence="1 2">
    <name type="scientific">Hygrophoropsis aurantiaca</name>
    <dbReference type="NCBI Taxonomy" id="72124"/>
    <lineage>
        <taxon>Eukaryota</taxon>
        <taxon>Fungi</taxon>
        <taxon>Dikarya</taxon>
        <taxon>Basidiomycota</taxon>
        <taxon>Agaricomycotina</taxon>
        <taxon>Agaricomycetes</taxon>
        <taxon>Agaricomycetidae</taxon>
        <taxon>Boletales</taxon>
        <taxon>Coniophorineae</taxon>
        <taxon>Hygrophoropsidaceae</taxon>
        <taxon>Hygrophoropsis</taxon>
    </lineage>
</organism>
<name>A0ACB8ATX7_9AGAM</name>
<reference evidence="1" key="1">
    <citation type="journal article" date="2021" name="New Phytol.">
        <title>Evolutionary innovations through gain and loss of genes in the ectomycorrhizal Boletales.</title>
        <authorList>
            <person name="Wu G."/>
            <person name="Miyauchi S."/>
            <person name="Morin E."/>
            <person name="Kuo A."/>
            <person name="Drula E."/>
            <person name="Varga T."/>
            <person name="Kohler A."/>
            <person name="Feng B."/>
            <person name="Cao Y."/>
            <person name="Lipzen A."/>
            <person name="Daum C."/>
            <person name="Hundley H."/>
            <person name="Pangilinan J."/>
            <person name="Johnson J."/>
            <person name="Barry K."/>
            <person name="LaButti K."/>
            <person name="Ng V."/>
            <person name="Ahrendt S."/>
            <person name="Min B."/>
            <person name="Choi I.G."/>
            <person name="Park H."/>
            <person name="Plett J.M."/>
            <person name="Magnuson J."/>
            <person name="Spatafora J.W."/>
            <person name="Nagy L.G."/>
            <person name="Henrissat B."/>
            <person name="Grigoriev I.V."/>
            <person name="Yang Z.L."/>
            <person name="Xu J."/>
            <person name="Martin F.M."/>
        </authorList>
    </citation>
    <scope>NUCLEOTIDE SEQUENCE</scope>
    <source>
        <strain evidence="1">ATCC 28755</strain>
    </source>
</reference>
<evidence type="ECO:0000313" key="2">
    <source>
        <dbReference type="Proteomes" id="UP000790377"/>
    </source>
</evidence>
<keyword evidence="1" id="KW-0647">Proteasome</keyword>